<keyword evidence="1" id="KW-0238">DNA-binding</keyword>
<proteinExistence type="predicted"/>
<dbReference type="PANTHER" id="PTHR46797">
    <property type="entry name" value="HTH-TYPE TRANSCRIPTIONAL REGULATOR"/>
    <property type="match status" value="1"/>
</dbReference>
<dbReference type="OrthoDB" id="5074395at2"/>
<evidence type="ECO:0000313" key="3">
    <source>
        <dbReference type="EMBL" id="PRI12656.1"/>
    </source>
</evidence>
<dbReference type="InterPro" id="IPR050807">
    <property type="entry name" value="TransReg_Diox_bact_type"/>
</dbReference>
<dbReference type="Pfam" id="PF01381">
    <property type="entry name" value="HTH_3"/>
    <property type="match status" value="1"/>
</dbReference>
<gene>
    <name evidence="3" type="ORF">B4915_00225</name>
</gene>
<keyword evidence="4" id="KW-1185">Reference proteome</keyword>
<protein>
    <recommendedName>
        <fullName evidence="2">HTH cro/C1-type domain-containing protein</fullName>
    </recommendedName>
</protein>
<dbReference type="PANTHER" id="PTHR46797:SF1">
    <property type="entry name" value="METHYLPHOSPHONATE SYNTHASE"/>
    <property type="match status" value="1"/>
</dbReference>
<dbReference type="Proteomes" id="UP000238650">
    <property type="component" value="Unassembled WGS sequence"/>
</dbReference>
<sequence length="101" mass="11569">MWDSIPMSIAKNHMPEPERTMMSEFRAVLGERIRSLREERGYSQLAFSKKAMMSREMLRRIEQGTVSLAADRLPRIAAELGVSVVELLVGVEKIHIPERES</sequence>
<dbReference type="InterPro" id="IPR010982">
    <property type="entry name" value="Lambda_DNA-bd_dom_sf"/>
</dbReference>
<name>A0A2S9QSS9_9MICO</name>
<accession>A0A2S9QSS9</accession>
<organism evidence="3 4">
    <name type="scientific">Leucobacter massiliensis</name>
    <dbReference type="NCBI Taxonomy" id="1686285"/>
    <lineage>
        <taxon>Bacteria</taxon>
        <taxon>Bacillati</taxon>
        <taxon>Actinomycetota</taxon>
        <taxon>Actinomycetes</taxon>
        <taxon>Micrococcales</taxon>
        <taxon>Microbacteriaceae</taxon>
        <taxon>Leucobacter</taxon>
    </lineage>
</organism>
<dbReference type="SMART" id="SM00530">
    <property type="entry name" value="HTH_XRE"/>
    <property type="match status" value="1"/>
</dbReference>
<reference evidence="3 4" key="1">
    <citation type="journal article" date="2017" name="New Microbes New Infect">
        <title>Genome sequence of 'Leucobacter massiliensis' sp. nov. isolated from human pharynx after travel to the 2014 Hajj.</title>
        <authorList>
            <person name="Leangapichart T."/>
            <person name="Gautret P."/>
            <person name="Nguyen T.T."/>
            <person name="Armstrong N."/>
            <person name="Rolain J.M."/>
        </authorList>
    </citation>
    <scope>NUCLEOTIDE SEQUENCE [LARGE SCALE GENOMIC DNA]</scope>
    <source>
        <strain evidence="3 4">122RC15</strain>
    </source>
</reference>
<dbReference type="InterPro" id="IPR001387">
    <property type="entry name" value="Cro/C1-type_HTH"/>
</dbReference>
<comment type="caution">
    <text evidence="3">The sequence shown here is derived from an EMBL/GenBank/DDBJ whole genome shotgun (WGS) entry which is preliminary data.</text>
</comment>
<dbReference type="EMBL" id="MWZD01000007">
    <property type="protein sequence ID" value="PRI12656.1"/>
    <property type="molecule type" value="Genomic_DNA"/>
</dbReference>
<feature type="domain" description="HTH cro/C1-type" evidence="2">
    <location>
        <begin position="33"/>
        <end position="87"/>
    </location>
</feature>
<dbReference type="CDD" id="cd00093">
    <property type="entry name" value="HTH_XRE"/>
    <property type="match status" value="1"/>
</dbReference>
<dbReference type="GO" id="GO:0003700">
    <property type="term" value="F:DNA-binding transcription factor activity"/>
    <property type="evidence" value="ECO:0007669"/>
    <property type="project" value="TreeGrafter"/>
</dbReference>
<dbReference type="SUPFAM" id="SSF47413">
    <property type="entry name" value="lambda repressor-like DNA-binding domains"/>
    <property type="match status" value="1"/>
</dbReference>
<dbReference type="GO" id="GO:0003677">
    <property type="term" value="F:DNA binding"/>
    <property type="evidence" value="ECO:0007669"/>
    <property type="project" value="UniProtKB-KW"/>
</dbReference>
<dbReference type="PROSITE" id="PS50943">
    <property type="entry name" value="HTH_CROC1"/>
    <property type="match status" value="1"/>
</dbReference>
<evidence type="ECO:0000313" key="4">
    <source>
        <dbReference type="Proteomes" id="UP000238650"/>
    </source>
</evidence>
<dbReference type="Gene3D" id="1.10.260.40">
    <property type="entry name" value="lambda repressor-like DNA-binding domains"/>
    <property type="match status" value="1"/>
</dbReference>
<evidence type="ECO:0000259" key="2">
    <source>
        <dbReference type="PROSITE" id="PS50943"/>
    </source>
</evidence>
<evidence type="ECO:0000256" key="1">
    <source>
        <dbReference type="ARBA" id="ARBA00023125"/>
    </source>
</evidence>
<dbReference type="GO" id="GO:0005829">
    <property type="term" value="C:cytosol"/>
    <property type="evidence" value="ECO:0007669"/>
    <property type="project" value="TreeGrafter"/>
</dbReference>
<dbReference type="AlphaFoldDB" id="A0A2S9QSS9"/>